<dbReference type="AlphaFoldDB" id="A0A061RIR8"/>
<gene>
    <name evidence="2" type="ORF">TSPGSL018_3780</name>
</gene>
<dbReference type="NCBIfam" id="TIGR02251">
    <property type="entry name" value="HIF-SF_euk"/>
    <property type="match status" value="1"/>
</dbReference>
<feature type="domain" description="FCP1 homology" evidence="1">
    <location>
        <begin position="103"/>
        <end position="281"/>
    </location>
</feature>
<dbReference type="GO" id="GO:0016791">
    <property type="term" value="F:phosphatase activity"/>
    <property type="evidence" value="ECO:0007669"/>
    <property type="project" value="InterPro"/>
</dbReference>
<dbReference type="SUPFAM" id="SSF56784">
    <property type="entry name" value="HAD-like"/>
    <property type="match status" value="1"/>
</dbReference>
<organism evidence="2">
    <name type="scientific">Tetraselmis sp. GSL018</name>
    <dbReference type="NCBI Taxonomy" id="582737"/>
    <lineage>
        <taxon>Eukaryota</taxon>
        <taxon>Viridiplantae</taxon>
        <taxon>Chlorophyta</taxon>
        <taxon>core chlorophytes</taxon>
        <taxon>Chlorodendrophyceae</taxon>
        <taxon>Chlorodendrales</taxon>
        <taxon>Chlorodendraceae</taxon>
        <taxon>Tetraselmis</taxon>
    </lineage>
</organism>
<evidence type="ECO:0000259" key="1">
    <source>
        <dbReference type="PROSITE" id="PS50969"/>
    </source>
</evidence>
<dbReference type="InterPro" id="IPR004274">
    <property type="entry name" value="FCP1_dom"/>
</dbReference>
<protein>
    <submittedName>
        <fullName evidence="2">Ctd small phosphatase-like protein 2-like</fullName>
    </submittedName>
</protein>
<dbReference type="SMART" id="SM00577">
    <property type="entry name" value="CPDc"/>
    <property type="match status" value="1"/>
</dbReference>
<dbReference type="InterPro" id="IPR011948">
    <property type="entry name" value="Dullard_phosphatase"/>
</dbReference>
<reference evidence="2" key="1">
    <citation type="submission" date="2014-05" db="EMBL/GenBank/DDBJ databases">
        <title>The transcriptome of the halophilic microalga Tetraselmis sp. GSL018 isolated from the Great Salt Lake, Utah.</title>
        <authorList>
            <person name="Jinkerson R.E."/>
            <person name="D'Adamo S."/>
            <person name="Posewitz M.C."/>
        </authorList>
    </citation>
    <scope>NUCLEOTIDE SEQUENCE</scope>
    <source>
        <strain evidence="2">GSL018</strain>
    </source>
</reference>
<dbReference type="InterPro" id="IPR023214">
    <property type="entry name" value="HAD_sf"/>
</dbReference>
<name>A0A061RIR8_9CHLO</name>
<dbReference type="InterPro" id="IPR050365">
    <property type="entry name" value="TIM50"/>
</dbReference>
<dbReference type="Pfam" id="PF03031">
    <property type="entry name" value="NIF"/>
    <property type="match status" value="1"/>
</dbReference>
<sequence length="313" mass="34905">MWLSISEVSQFGLSDLLTWPRSLLFLCPELVATSRRVVKMLDVLLNATGLQCYVANCKKWLGFYRQRLSNGSNLGDKTRELCDCYTSVILDSTPSSCLPRSICSTKKLTVALDLDETLVCAFRKSLAPHVLHSSGYGKEVRTHEISHGPGKEIESSAVGSIVVVERPGLEKFLSRLVKFSDVVVYTAGEASYAEPVIRAIDPERKFFERAYYRDSTTTVRGQQNVKDLLPLQCCLSRTVLLDNNPTCFLLQPHNGVPVKPFRGSARDDQLLTVLLPLLEELSQAGDVRPVLAERFRVAQWLTRHTGQLLHGAP</sequence>
<dbReference type="CDD" id="cd07521">
    <property type="entry name" value="HAD_FCP1-like"/>
    <property type="match status" value="1"/>
</dbReference>
<dbReference type="PROSITE" id="PS50969">
    <property type="entry name" value="FCP1"/>
    <property type="match status" value="1"/>
</dbReference>
<proteinExistence type="predicted"/>
<dbReference type="Gene3D" id="3.40.50.1000">
    <property type="entry name" value="HAD superfamily/HAD-like"/>
    <property type="match status" value="1"/>
</dbReference>
<accession>A0A061RIR8</accession>
<dbReference type="PANTHER" id="PTHR12210">
    <property type="entry name" value="DULLARD PROTEIN PHOSPHATASE"/>
    <property type="match status" value="1"/>
</dbReference>
<evidence type="ECO:0000313" key="2">
    <source>
        <dbReference type="EMBL" id="JAC70604.1"/>
    </source>
</evidence>
<dbReference type="InterPro" id="IPR036412">
    <property type="entry name" value="HAD-like_sf"/>
</dbReference>
<dbReference type="EMBL" id="GBEZ01015572">
    <property type="protein sequence ID" value="JAC70604.1"/>
    <property type="molecule type" value="Transcribed_RNA"/>
</dbReference>